<accession>A0AAP0JN46</accession>
<dbReference type="PANTHER" id="PTHR16019">
    <property type="entry name" value="SYNAPSE-ASSOCIATED PROTEIN"/>
    <property type="match status" value="1"/>
</dbReference>
<dbReference type="PANTHER" id="PTHR16019:SF5">
    <property type="entry name" value="BSD DOMAIN-CONTAINING PROTEIN 1"/>
    <property type="match status" value="1"/>
</dbReference>
<feature type="compositionally biased region" description="Basic and acidic residues" evidence="1">
    <location>
        <begin position="8"/>
        <end position="22"/>
    </location>
</feature>
<comment type="caution">
    <text evidence="3">The sequence shown here is derived from an EMBL/GenBank/DDBJ whole genome shotgun (WGS) entry which is preliminary data.</text>
</comment>
<dbReference type="SUPFAM" id="SSF140383">
    <property type="entry name" value="BSD domain-like"/>
    <property type="match status" value="1"/>
</dbReference>
<evidence type="ECO:0000256" key="1">
    <source>
        <dbReference type="SAM" id="MobiDB-lite"/>
    </source>
</evidence>
<feature type="region of interest" description="Disordered" evidence="1">
    <location>
        <begin position="373"/>
        <end position="395"/>
    </location>
</feature>
<dbReference type="InterPro" id="IPR051494">
    <property type="entry name" value="BSD_domain-containing"/>
</dbReference>
<feature type="region of interest" description="Disordered" evidence="1">
    <location>
        <begin position="1"/>
        <end position="46"/>
    </location>
</feature>
<dbReference type="AlphaFoldDB" id="A0AAP0JN46"/>
<dbReference type="PROSITE" id="PS50858">
    <property type="entry name" value="BSD"/>
    <property type="match status" value="1"/>
</dbReference>
<feature type="domain" description="BSD" evidence="2">
    <location>
        <begin position="187"/>
        <end position="239"/>
    </location>
</feature>
<feature type="compositionally biased region" description="Acidic residues" evidence="1">
    <location>
        <begin position="23"/>
        <end position="35"/>
    </location>
</feature>
<protein>
    <recommendedName>
        <fullName evidence="2">BSD domain-containing protein</fullName>
    </recommendedName>
</protein>
<dbReference type="InterPro" id="IPR005607">
    <property type="entry name" value="BSD_dom"/>
</dbReference>
<dbReference type="InterPro" id="IPR035925">
    <property type="entry name" value="BSD_dom_sf"/>
</dbReference>
<reference evidence="3 4" key="1">
    <citation type="submission" date="2024-01" db="EMBL/GenBank/DDBJ databases">
        <title>Genome assemblies of Stephania.</title>
        <authorList>
            <person name="Yang L."/>
        </authorList>
    </citation>
    <scope>NUCLEOTIDE SEQUENCE [LARGE SCALE GENOMIC DNA]</scope>
    <source>
        <strain evidence="3">QJT</strain>
        <tissue evidence="3">Leaf</tissue>
    </source>
</reference>
<evidence type="ECO:0000313" key="3">
    <source>
        <dbReference type="EMBL" id="KAK9137121.1"/>
    </source>
</evidence>
<organism evidence="3 4">
    <name type="scientific">Stephania japonica</name>
    <dbReference type="NCBI Taxonomy" id="461633"/>
    <lineage>
        <taxon>Eukaryota</taxon>
        <taxon>Viridiplantae</taxon>
        <taxon>Streptophyta</taxon>
        <taxon>Embryophyta</taxon>
        <taxon>Tracheophyta</taxon>
        <taxon>Spermatophyta</taxon>
        <taxon>Magnoliopsida</taxon>
        <taxon>Ranunculales</taxon>
        <taxon>Menispermaceae</taxon>
        <taxon>Menispermoideae</taxon>
        <taxon>Cissampelideae</taxon>
        <taxon>Stephania</taxon>
    </lineage>
</organism>
<dbReference type="GO" id="GO:0005737">
    <property type="term" value="C:cytoplasm"/>
    <property type="evidence" value="ECO:0007669"/>
    <property type="project" value="TreeGrafter"/>
</dbReference>
<dbReference type="Gene3D" id="1.10.3970.10">
    <property type="entry name" value="BSD domain"/>
    <property type="match status" value="1"/>
</dbReference>
<sequence length="395" mass="43306">MNFLKSVFADDPKPSDDQRPDSDSPEIEEQRIDDDEQRRRRASSGSAWSFGGFIKTLSEDLEEFKSGFNKETSLIGEVTTKALKSLPSAFDAGISVAQVSLESVGQAVDDIGATVWRGAAEAISHGKEALRAAPAAADAESGGDSDSQVHSLSKRYNSRFELQVNAIQSDLNTYCESPEDLEDFDRWKEGFELGERSEEIEDLVGESGVMEGVYAKLVPSSVDDETFWTRYFYRIYKLKLAADARASLVKRAIAGDEDEDLSWDVDDEEKVGECQGGSSSEVVTKVGDKSDVGEVEKEGIVVVLGSGNVADEKVVLDAKSNKIEPLESCKDSDISIISSQPSMPEEEDMSWEEIEDLSSIDERRVTRVALSESPTKAGVRKHLSVGDEVEDLSWD</sequence>
<evidence type="ECO:0000259" key="2">
    <source>
        <dbReference type="PROSITE" id="PS50858"/>
    </source>
</evidence>
<dbReference type="Pfam" id="PF03909">
    <property type="entry name" value="BSD"/>
    <property type="match status" value="1"/>
</dbReference>
<dbReference type="SMART" id="SM00751">
    <property type="entry name" value="BSD"/>
    <property type="match status" value="1"/>
</dbReference>
<dbReference type="EMBL" id="JBBNAE010000003">
    <property type="protein sequence ID" value="KAK9137121.1"/>
    <property type="molecule type" value="Genomic_DNA"/>
</dbReference>
<dbReference type="Proteomes" id="UP001417504">
    <property type="component" value="Unassembled WGS sequence"/>
</dbReference>
<evidence type="ECO:0000313" key="4">
    <source>
        <dbReference type="Proteomes" id="UP001417504"/>
    </source>
</evidence>
<gene>
    <name evidence="3" type="ORF">Sjap_007715</name>
</gene>
<proteinExistence type="predicted"/>
<keyword evidence="4" id="KW-1185">Reference proteome</keyword>
<name>A0AAP0JN46_9MAGN</name>